<sequence length="216" mass="22882">MNTRLLSLATLSLLAFSTATFAASRTEFAVTGLITPSACTPGLSSAGVIDYGKISQQDLNSDTGTRLPIQNLNVNISCNGPIRFALRMHDNRDGSANVNSEIYYGLGLDKSGNKIGLYYLSFDPAQTMTDSLAQVYGTESTTGGVAWRSANSNPIDIGARSYLGFTDTVGSTSGPAAIQNLISIVKVQTVIAAKRNLDLSSEVYMDGSSTLEVLYL</sequence>
<name>A0A7Y8EMK6_9PSED</name>
<evidence type="ECO:0000313" key="4">
    <source>
        <dbReference type="Proteomes" id="UP000531950"/>
    </source>
</evidence>
<protein>
    <submittedName>
        <fullName evidence="2">DUF1120 domain-containing protein</fullName>
    </submittedName>
</protein>
<proteinExistence type="predicted"/>
<reference evidence="4 5" key="1">
    <citation type="submission" date="2020-04" db="EMBL/GenBank/DDBJ databases">
        <title>Molecular characterization of pseudomonads from Agaricus bisporus reveal novel blotch 2 pathogens in Western Europe.</title>
        <authorList>
            <person name="Taparia T."/>
            <person name="Krijger M."/>
            <person name="Haynes E."/>
            <person name="Elpinstone J.G."/>
            <person name="Noble R."/>
            <person name="Van Der Wolf J."/>
        </authorList>
    </citation>
    <scope>NUCLEOTIDE SEQUENCE [LARGE SCALE GENOMIC DNA]</scope>
    <source>
        <strain evidence="3 5">IPO3781</strain>
        <strain evidence="2 4">IPO3782</strain>
    </source>
</reference>
<feature type="chain" id="PRO_5044130946" evidence="1">
    <location>
        <begin position="23"/>
        <end position="216"/>
    </location>
</feature>
<dbReference type="AlphaFoldDB" id="A0A7Y8EMK6"/>
<organism evidence="2 4">
    <name type="scientific">Pseudomonas yamanorum</name>
    <dbReference type="NCBI Taxonomy" id="515393"/>
    <lineage>
        <taxon>Bacteria</taxon>
        <taxon>Pseudomonadati</taxon>
        <taxon>Pseudomonadota</taxon>
        <taxon>Gammaproteobacteria</taxon>
        <taxon>Pseudomonadales</taxon>
        <taxon>Pseudomonadaceae</taxon>
        <taxon>Pseudomonas</taxon>
    </lineage>
</organism>
<dbReference type="Proteomes" id="UP000531950">
    <property type="component" value="Unassembled WGS sequence"/>
</dbReference>
<comment type="caution">
    <text evidence="2">The sequence shown here is derived from an EMBL/GenBank/DDBJ whole genome shotgun (WGS) entry which is preliminary data.</text>
</comment>
<accession>A0A7Y8EMK6</accession>
<dbReference type="Pfam" id="PF06551">
    <property type="entry name" value="DUF1120"/>
    <property type="match status" value="1"/>
</dbReference>
<dbReference type="Proteomes" id="UP000537188">
    <property type="component" value="Unassembled WGS sequence"/>
</dbReference>
<evidence type="ECO:0000313" key="2">
    <source>
        <dbReference type="EMBL" id="NWE17423.1"/>
    </source>
</evidence>
<dbReference type="EMBL" id="JACARF010000070">
    <property type="protein sequence ID" value="NWE80145.1"/>
    <property type="molecule type" value="Genomic_DNA"/>
</dbReference>
<dbReference type="InterPro" id="IPR010546">
    <property type="entry name" value="DUF1120"/>
</dbReference>
<evidence type="ECO:0000313" key="3">
    <source>
        <dbReference type="EMBL" id="NWE80145.1"/>
    </source>
</evidence>
<feature type="signal peptide" evidence="1">
    <location>
        <begin position="1"/>
        <end position="22"/>
    </location>
</feature>
<evidence type="ECO:0000313" key="5">
    <source>
        <dbReference type="Proteomes" id="UP000537188"/>
    </source>
</evidence>
<dbReference type="EMBL" id="JACARG010000081">
    <property type="protein sequence ID" value="NWE17423.1"/>
    <property type="molecule type" value="Genomic_DNA"/>
</dbReference>
<evidence type="ECO:0000256" key="1">
    <source>
        <dbReference type="SAM" id="SignalP"/>
    </source>
</evidence>
<gene>
    <name evidence="2" type="ORF">HX822_31190</name>
    <name evidence="3" type="ORF">HX828_31760</name>
</gene>
<keyword evidence="1" id="KW-0732">Signal</keyword>
<dbReference type="RefSeq" id="WP_177079951.1">
    <property type="nucleotide sequence ID" value="NZ_JACARF010000070.1"/>
</dbReference>